<keyword evidence="3" id="KW-1185">Reference proteome</keyword>
<name>A0A026VZ56_OOCBI</name>
<organism evidence="2 3">
    <name type="scientific">Ooceraea biroi</name>
    <name type="common">Clonal raider ant</name>
    <name type="synonym">Cerapachys biroi</name>
    <dbReference type="NCBI Taxonomy" id="2015173"/>
    <lineage>
        <taxon>Eukaryota</taxon>
        <taxon>Metazoa</taxon>
        <taxon>Ecdysozoa</taxon>
        <taxon>Arthropoda</taxon>
        <taxon>Hexapoda</taxon>
        <taxon>Insecta</taxon>
        <taxon>Pterygota</taxon>
        <taxon>Neoptera</taxon>
        <taxon>Endopterygota</taxon>
        <taxon>Hymenoptera</taxon>
        <taxon>Apocrita</taxon>
        <taxon>Aculeata</taxon>
        <taxon>Formicoidea</taxon>
        <taxon>Formicidae</taxon>
        <taxon>Dorylinae</taxon>
        <taxon>Ooceraea</taxon>
    </lineage>
</organism>
<reference evidence="2 3" key="1">
    <citation type="journal article" date="2014" name="Curr. Biol.">
        <title>The genome of the clonal raider ant Cerapachys biroi.</title>
        <authorList>
            <person name="Oxley P.R."/>
            <person name="Ji L."/>
            <person name="Fetter-Pruneda I."/>
            <person name="McKenzie S.K."/>
            <person name="Li C."/>
            <person name="Hu H."/>
            <person name="Zhang G."/>
            <person name="Kronauer D.J."/>
        </authorList>
    </citation>
    <scope>NUCLEOTIDE SEQUENCE [LARGE SCALE GENOMIC DNA]</scope>
</reference>
<evidence type="ECO:0000313" key="3">
    <source>
        <dbReference type="Proteomes" id="UP000053097"/>
    </source>
</evidence>
<gene>
    <name evidence="2" type="ORF">X777_12655</name>
</gene>
<accession>A0A026VZ56</accession>
<dbReference type="Proteomes" id="UP000053097">
    <property type="component" value="Unassembled WGS sequence"/>
</dbReference>
<evidence type="ECO:0000313" key="2">
    <source>
        <dbReference type="EMBL" id="EZA49052.1"/>
    </source>
</evidence>
<feature type="region of interest" description="Disordered" evidence="1">
    <location>
        <begin position="1"/>
        <end position="22"/>
    </location>
</feature>
<dbReference type="EMBL" id="KK107549">
    <property type="protein sequence ID" value="EZA49052.1"/>
    <property type="molecule type" value="Genomic_DNA"/>
</dbReference>
<proteinExistence type="predicted"/>
<evidence type="ECO:0000256" key="1">
    <source>
        <dbReference type="SAM" id="MobiDB-lite"/>
    </source>
</evidence>
<dbReference type="AlphaFoldDB" id="A0A026VZ56"/>
<protein>
    <submittedName>
        <fullName evidence="2">Uncharacterized protein</fullName>
    </submittedName>
</protein>
<sequence length="74" mass="8238">MPTSLWPSPHCSHSQPFSSNGPECTAAQTLPYRDIHALTSTRALAYTHTHIPHTTYTYTLAIIVRNPVECTQDT</sequence>